<proteinExistence type="predicted"/>
<evidence type="ECO:0000256" key="2">
    <source>
        <dbReference type="SAM" id="Phobius"/>
    </source>
</evidence>
<sequence>MSQLATPASDIATAAADSEGSRRQSRWESLKPLVLDAVVPTASYYLLSKGFGMSTLAALAWSSVVPAGRTLWSLVKERQVNGLAALILAANVVGLLLSLLAGDPRLMLAKDSGITATIGIAVLVSVAAGRPLMTVGLKPWVTKGNPVRTAAWERLIAERGRFARMERMFSVMWGVALFGEAAVRAVGAYTLPVDTMVWLGGVIAGVTITATVLVSGALVVDPMEKKVTEEITRQVAGEVAVLGR</sequence>
<feature type="transmembrane region" description="Helical" evidence="2">
    <location>
        <begin position="197"/>
        <end position="220"/>
    </location>
</feature>
<feature type="transmembrane region" description="Helical" evidence="2">
    <location>
        <begin position="169"/>
        <end position="191"/>
    </location>
</feature>
<dbReference type="NCBIfam" id="NF041646">
    <property type="entry name" value="VC0807_fam"/>
    <property type="match status" value="1"/>
</dbReference>
<keyword evidence="2" id="KW-1133">Transmembrane helix</keyword>
<organism evidence="3 4">
    <name type="scientific">Streptomyces durmitorensis</name>
    <dbReference type="NCBI Taxonomy" id="319947"/>
    <lineage>
        <taxon>Bacteria</taxon>
        <taxon>Bacillati</taxon>
        <taxon>Actinomycetota</taxon>
        <taxon>Actinomycetes</taxon>
        <taxon>Kitasatosporales</taxon>
        <taxon>Streptomycetaceae</taxon>
        <taxon>Streptomyces</taxon>
    </lineage>
</organism>
<keyword evidence="4" id="KW-1185">Reference proteome</keyword>
<feature type="region of interest" description="Disordered" evidence="1">
    <location>
        <begin position="1"/>
        <end position="20"/>
    </location>
</feature>
<feature type="transmembrane region" description="Helical" evidence="2">
    <location>
        <begin position="80"/>
        <end position="101"/>
    </location>
</feature>
<dbReference type="EMBL" id="CP097289">
    <property type="protein sequence ID" value="UQT57137.1"/>
    <property type="molecule type" value="Genomic_DNA"/>
</dbReference>
<dbReference type="RefSeq" id="WP_249588554.1">
    <property type="nucleotide sequence ID" value="NZ_BAAAQL010000030.1"/>
</dbReference>
<accession>A0ABY4PTH0</accession>
<dbReference type="Proteomes" id="UP000829992">
    <property type="component" value="Chromosome"/>
</dbReference>
<evidence type="ECO:0008006" key="5">
    <source>
        <dbReference type="Google" id="ProtNLM"/>
    </source>
</evidence>
<evidence type="ECO:0000256" key="1">
    <source>
        <dbReference type="SAM" id="MobiDB-lite"/>
    </source>
</evidence>
<protein>
    <recommendedName>
        <fullName evidence="5">Intracellular septation protein A</fullName>
    </recommendedName>
</protein>
<gene>
    <name evidence="3" type="ORF">M4V62_19635</name>
</gene>
<name>A0ABY4PTH0_9ACTN</name>
<feature type="transmembrane region" description="Helical" evidence="2">
    <location>
        <begin position="50"/>
        <end position="68"/>
    </location>
</feature>
<evidence type="ECO:0000313" key="3">
    <source>
        <dbReference type="EMBL" id="UQT57137.1"/>
    </source>
</evidence>
<feature type="compositionally biased region" description="Low complexity" evidence="1">
    <location>
        <begin position="1"/>
        <end position="18"/>
    </location>
</feature>
<reference evidence="3 4" key="1">
    <citation type="submission" date="2022-05" db="EMBL/GenBank/DDBJ databases">
        <authorList>
            <person name="Zhou X."/>
            <person name="Li K."/>
            <person name="Man Y."/>
        </authorList>
    </citation>
    <scope>NUCLEOTIDE SEQUENCE [LARGE SCALE GENOMIC DNA]</scope>
    <source>
        <strain evidence="3 4">MS405</strain>
    </source>
</reference>
<keyword evidence="2" id="KW-0812">Transmembrane</keyword>
<feature type="transmembrane region" description="Helical" evidence="2">
    <location>
        <begin position="113"/>
        <end position="133"/>
    </location>
</feature>
<evidence type="ECO:0000313" key="4">
    <source>
        <dbReference type="Proteomes" id="UP000829992"/>
    </source>
</evidence>
<keyword evidence="2" id="KW-0472">Membrane</keyword>